<dbReference type="InterPro" id="IPR000639">
    <property type="entry name" value="Epox_hydrolase-like"/>
</dbReference>
<name>A0A5Q2FEB4_9ACTN</name>
<dbReference type="SUPFAM" id="SSF53474">
    <property type="entry name" value="alpha/beta-Hydrolases"/>
    <property type="match status" value="1"/>
</dbReference>
<keyword evidence="2" id="KW-0378">Hydrolase</keyword>
<proteinExistence type="predicted"/>
<accession>A0A5Q2FEB4</accession>
<keyword evidence="3" id="KW-1185">Reference proteome</keyword>
<dbReference type="Proteomes" id="UP000386847">
    <property type="component" value="Chromosome"/>
</dbReference>
<reference evidence="2 3" key="1">
    <citation type="submission" date="2019-10" db="EMBL/GenBank/DDBJ databases">
        <title>Genomic analysis of Raineyella sp. CBA3103.</title>
        <authorList>
            <person name="Roh S.W."/>
        </authorList>
    </citation>
    <scope>NUCLEOTIDE SEQUENCE [LARGE SCALE GENOMIC DNA]</scope>
    <source>
        <strain evidence="2 3">CBA3103</strain>
    </source>
</reference>
<evidence type="ECO:0000259" key="1">
    <source>
        <dbReference type="Pfam" id="PF00561"/>
    </source>
</evidence>
<evidence type="ECO:0000313" key="3">
    <source>
        <dbReference type="Proteomes" id="UP000386847"/>
    </source>
</evidence>
<dbReference type="PRINTS" id="PR00111">
    <property type="entry name" value="ABHYDROLASE"/>
</dbReference>
<dbReference type="InterPro" id="IPR050266">
    <property type="entry name" value="AB_hydrolase_sf"/>
</dbReference>
<feature type="domain" description="AB hydrolase-1" evidence="1">
    <location>
        <begin position="15"/>
        <end position="240"/>
    </location>
</feature>
<dbReference type="InterPro" id="IPR029058">
    <property type="entry name" value="AB_hydrolase_fold"/>
</dbReference>
<gene>
    <name evidence="2" type="ORF">Rai3103_01645</name>
</gene>
<organism evidence="2 3">
    <name type="scientific">Raineyella fluvialis</name>
    <dbReference type="NCBI Taxonomy" id="2662261"/>
    <lineage>
        <taxon>Bacteria</taxon>
        <taxon>Bacillati</taxon>
        <taxon>Actinomycetota</taxon>
        <taxon>Actinomycetes</taxon>
        <taxon>Propionibacteriales</taxon>
        <taxon>Propionibacteriaceae</taxon>
        <taxon>Raineyella</taxon>
    </lineage>
</organism>
<dbReference type="KEGG" id="rain:Rai3103_01645"/>
<dbReference type="InterPro" id="IPR000073">
    <property type="entry name" value="AB_hydrolase_1"/>
</dbReference>
<dbReference type="GO" id="GO:0046464">
    <property type="term" value="P:acylglycerol catabolic process"/>
    <property type="evidence" value="ECO:0007669"/>
    <property type="project" value="TreeGrafter"/>
</dbReference>
<evidence type="ECO:0000313" key="2">
    <source>
        <dbReference type="EMBL" id="QGF22596.1"/>
    </source>
</evidence>
<dbReference type="Gene3D" id="3.40.50.1820">
    <property type="entry name" value="alpha/beta hydrolase"/>
    <property type="match status" value="1"/>
</dbReference>
<dbReference type="GO" id="GO:0016020">
    <property type="term" value="C:membrane"/>
    <property type="evidence" value="ECO:0007669"/>
    <property type="project" value="TreeGrafter"/>
</dbReference>
<dbReference type="PRINTS" id="PR00412">
    <property type="entry name" value="EPOXHYDRLASE"/>
</dbReference>
<dbReference type="Pfam" id="PF00561">
    <property type="entry name" value="Abhydrolase_1"/>
    <property type="match status" value="1"/>
</dbReference>
<dbReference type="GO" id="GO:0047372">
    <property type="term" value="F:monoacylglycerol lipase activity"/>
    <property type="evidence" value="ECO:0007669"/>
    <property type="project" value="TreeGrafter"/>
</dbReference>
<dbReference type="EMBL" id="CP045725">
    <property type="protein sequence ID" value="QGF22596.1"/>
    <property type="molecule type" value="Genomic_DNA"/>
</dbReference>
<dbReference type="PANTHER" id="PTHR43798">
    <property type="entry name" value="MONOACYLGLYCEROL LIPASE"/>
    <property type="match status" value="1"/>
</dbReference>
<protein>
    <submittedName>
        <fullName evidence="2">Alpha/beta fold hydrolase</fullName>
    </submittedName>
</protein>
<dbReference type="PANTHER" id="PTHR43798:SF5">
    <property type="entry name" value="MONOACYLGLYCEROL LIPASE ABHD6"/>
    <property type="match status" value="1"/>
</dbReference>
<dbReference type="AlphaFoldDB" id="A0A5Q2FEB4"/>
<sequence>MSEPKVHYEVLGEGPPLVMIHGLGGTINFYEPIVERLATTHRVIRYDFNGHGRSPLEEPITVEGLADQAAALIDELADGQAHVVAHSMGTLIAQHLGAAHPDKVASMVLLGPVTAQHDAARRATRERAATVRATGMGAVADAIVRSGTAPTSRAANALVGACVREMLTRQVPENYAQACEALASAEDPDLSPVAGRVLLLTGSADAVGKPEIAQELATRFTDAECHVIEDIGHWTVIEAPGEVLRAIEAFLG</sequence>